<dbReference type="OrthoDB" id="1799222at2"/>
<proteinExistence type="predicted"/>
<evidence type="ECO:0008006" key="5">
    <source>
        <dbReference type="Google" id="ProtNLM"/>
    </source>
</evidence>
<evidence type="ECO:0000313" key="3">
    <source>
        <dbReference type="EMBL" id="SHI28268.1"/>
    </source>
</evidence>
<feature type="region of interest" description="Disordered" evidence="1">
    <location>
        <begin position="185"/>
        <end position="208"/>
    </location>
</feature>
<protein>
    <recommendedName>
        <fullName evidence="5">LTXXQ motif family protein</fullName>
    </recommendedName>
</protein>
<gene>
    <name evidence="3" type="ORF">SAMN02746098_03749</name>
</gene>
<dbReference type="EMBL" id="FQXJ01000015">
    <property type="protein sequence ID" value="SHI28268.1"/>
    <property type="molecule type" value="Genomic_DNA"/>
</dbReference>
<keyword evidence="4" id="KW-1185">Reference proteome</keyword>
<feature type="signal peptide" evidence="2">
    <location>
        <begin position="1"/>
        <end position="21"/>
    </location>
</feature>
<name>A0A1M5ZVS6_9FIRM</name>
<keyword evidence="2" id="KW-0732">Signal</keyword>
<dbReference type="RefSeq" id="WP_073031224.1">
    <property type="nucleotide sequence ID" value="NZ_FQXJ01000015.1"/>
</dbReference>
<evidence type="ECO:0000256" key="1">
    <source>
        <dbReference type="SAM" id="MobiDB-lite"/>
    </source>
</evidence>
<feature type="compositionally biased region" description="Low complexity" evidence="1">
    <location>
        <begin position="192"/>
        <end position="208"/>
    </location>
</feature>
<dbReference type="Proteomes" id="UP000183954">
    <property type="component" value="Unassembled WGS sequence"/>
</dbReference>
<accession>A0A1M5ZVS6</accession>
<evidence type="ECO:0000313" key="4">
    <source>
        <dbReference type="Proteomes" id="UP000183954"/>
    </source>
</evidence>
<reference evidence="4" key="1">
    <citation type="submission" date="2016-11" db="EMBL/GenBank/DDBJ databases">
        <authorList>
            <person name="Varghese N."/>
            <person name="Submissions S."/>
        </authorList>
    </citation>
    <scope>NUCLEOTIDE SEQUENCE [LARGE SCALE GENOMIC DNA]</scope>
    <source>
        <strain evidence="4">DSM 15449</strain>
    </source>
</reference>
<feature type="chain" id="PRO_5039145202" description="LTXXQ motif family protein" evidence="2">
    <location>
        <begin position="22"/>
        <end position="208"/>
    </location>
</feature>
<sequence length="208" mass="22442">MKKKLVVGVLSAALLIGGATAAFGATDSAKLDEIKSLTQQMFGIQKQIVDKEVEAGLRTAEQADKMKQFIDDRQEASEKALADGKVFGPGMVGKDMGIRDKVKKFNNGEPLTEEQIEAWSTAAQERLTAQVEAMKSNGKLTEEQIKTWSDAAQAQLDVQKEAMKSGTFVPGDMGMMKGMLGKRSGAWGNKLAPETTETQDTAPTTNIQ</sequence>
<dbReference type="Pfam" id="PF10925">
    <property type="entry name" value="DUF2680"/>
    <property type="match status" value="1"/>
</dbReference>
<evidence type="ECO:0000256" key="2">
    <source>
        <dbReference type="SAM" id="SignalP"/>
    </source>
</evidence>
<dbReference type="InterPro" id="IPR024485">
    <property type="entry name" value="DUF2680"/>
</dbReference>
<organism evidence="3 4">
    <name type="scientific">Desulfosporosinus lacus DSM 15449</name>
    <dbReference type="NCBI Taxonomy" id="1121420"/>
    <lineage>
        <taxon>Bacteria</taxon>
        <taxon>Bacillati</taxon>
        <taxon>Bacillota</taxon>
        <taxon>Clostridia</taxon>
        <taxon>Eubacteriales</taxon>
        <taxon>Desulfitobacteriaceae</taxon>
        <taxon>Desulfosporosinus</taxon>
    </lineage>
</organism>
<dbReference type="AlphaFoldDB" id="A0A1M5ZVS6"/>